<name>A0A840SEU7_9SPIR</name>
<dbReference type="RefSeq" id="WP_184652821.1">
    <property type="nucleotide sequence ID" value="NZ_JACHFR010000002.1"/>
</dbReference>
<keyword evidence="1" id="KW-0732">Signal</keyword>
<proteinExistence type="predicted"/>
<dbReference type="Proteomes" id="UP000593591">
    <property type="component" value="Chromosome"/>
</dbReference>
<gene>
    <name evidence="3" type="ORF">DYE49_09700</name>
    <name evidence="2" type="ORF">HNP77_001783</name>
</gene>
<dbReference type="Proteomes" id="UP000578697">
    <property type="component" value="Unassembled WGS sequence"/>
</dbReference>
<sequence>MKFSKVLLGSAVLAAAAIGFMGYADDDDPNDMISGSNNNYSIEYTNDSTTKTSRGYNSTNLKHAGSLVKVNFDASSTTQGGVMGMIFDLHDGEDGKDFAVVGLRTTSSGAEYYVSYYTGVTNLQGDNFGAEYESRGVTYNKDSVAKETVIKDAFTTLSSSYVDTTDGTTVYVYFVETETADADFDYNVYFLPKSVAETVDDVDSNGNLLDSEGSPLNISSWLAATVDTSYTTKTQNKFAVYANVYAGSTVKGTWELLETYKAADVVED</sequence>
<keyword evidence="4" id="KW-1185">Reference proteome</keyword>
<organism evidence="2 4">
    <name type="scientific">Treponema rectale</name>
    <dbReference type="NCBI Taxonomy" id="744512"/>
    <lineage>
        <taxon>Bacteria</taxon>
        <taxon>Pseudomonadati</taxon>
        <taxon>Spirochaetota</taxon>
        <taxon>Spirochaetia</taxon>
        <taxon>Spirochaetales</taxon>
        <taxon>Treponemataceae</taxon>
        <taxon>Treponema</taxon>
    </lineage>
</organism>
<feature type="chain" id="PRO_5036240821" evidence="1">
    <location>
        <begin position="25"/>
        <end position="268"/>
    </location>
</feature>
<dbReference type="EMBL" id="JACHFR010000002">
    <property type="protein sequence ID" value="MBB5219414.1"/>
    <property type="molecule type" value="Genomic_DNA"/>
</dbReference>
<feature type="signal peptide" evidence="1">
    <location>
        <begin position="1"/>
        <end position="24"/>
    </location>
</feature>
<evidence type="ECO:0000256" key="1">
    <source>
        <dbReference type="SAM" id="SignalP"/>
    </source>
</evidence>
<protein>
    <submittedName>
        <fullName evidence="2">Uncharacterized protein</fullName>
    </submittedName>
</protein>
<accession>A0A840SEU7</accession>
<evidence type="ECO:0000313" key="5">
    <source>
        <dbReference type="Proteomes" id="UP000593591"/>
    </source>
</evidence>
<evidence type="ECO:0000313" key="4">
    <source>
        <dbReference type="Proteomes" id="UP000578697"/>
    </source>
</evidence>
<evidence type="ECO:0000313" key="3">
    <source>
        <dbReference type="EMBL" id="QOS40706.1"/>
    </source>
</evidence>
<dbReference type="EMBL" id="CP031517">
    <property type="protein sequence ID" value="QOS40706.1"/>
    <property type="molecule type" value="Genomic_DNA"/>
</dbReference>
<dbReference type="KEGG" id="trc:DYE49_09700"/>
<evidence type="ECO:0000313" key="2">
    <source>
        <dbReference type="EMBL" id="MBB5219414.1"/>
    </source>
</evidence>
<dbReference type="AlphaFoldDB" id="A0A840SEU7"/>
<reference evidence="2 4" key="2">
    <citation type="submission" date="2020-08" db="EMBL/GenBank/DDBJ databases">
        <title>Genomic Encyclopedia of Type Strains, Phase IV (KMG-IV): sequencing the most valuable type-strain genomes for metagenomic binning, comparative biology and taxonomic classification.</title>
        <authorList>
            <person name="Goeker M."/>
        </authorList>
    </citation>
    <scope>NUCLEOTIDE SEQUENCE [LARGE SCALE GENOMIC DNA]</scope>
    <source>
        <strain evidence="2 4">DSM 103679</strain>
    </source>
</reference>
<reference evidence="3 5" key="1">
    <citation type="submission" date="2018-08" db="EMBL/GenBank/DDBJ databases">
        <title>The first complete genome of Treponema rectale (CHPAT), a commensal spirochete of the bovine rectum.</title>
        <authorList>
            <person name="Staton G.J."/>
            <person name="Clegg S.R."/>
            <person name="Carter S.D."/>
            <person name="Radford A.D."/>
            <person name="Darby A."/>
            <person name="Hall N."/>
            <person name="Birtles R.J."/>
            <person name="Evans N.J."/>
        </authorList>
    </citation>
    <scope>NUCLEOTIDE SEQUENCE [LARGE SCALE GENOMIC DNA]</scope>
    <source>
        <strain evidence="3 5">CHPA</strain>
    </source>
</reference>